<comment type="caution">
    <text evidence="1">The sequence shown here is derived from an EMBL/GenBank/DDBJ whole genome shotgun (WGS) entry which is preliminary data.</text>
</comment>
<reference evidence="1 2" key="1">
    <citation type="submission" date="2021-01" db="EMBL/GenBank/DDBJ databases">
        <title>Whole genome shotgun sequence of Planotetraspora kaengkrachanensis NBRC 104272.</title>
        <authorList>
            <person name="Komaki H."/>
            <person name="Tamura T."/>
        </authorList>
    </citation>
    <scope>NUCLEOTIDE SEQUENCE [LARGE SCALE GENOMIC DNA]</scope>
    <source>
        <strain evidence="1 2">NBRC 104272</strain>
    </source>
</reference>
<dbReference type="Proteomes" id="UP000630097">
    <property type="component" value="Unassembled WGS sequence"/>
</dbReference>
<evidence type="ECO:0000313" key="1">
    <source>
        <dbReference type="EMBL" id="GIG77296.1"/>
    </source>
</evidence>
<keyword evidence="2" id="KW-1185">Reference proteome</keyword>
<dbReference type="EMBL" id="BONV01000001">
    <property type="protein sequence ID" value="GIG77296.1"/>
    <property type="molecule type" value="Genomic_DNA"/>
</dbReference>
<organism evidence="1 2">
    <name type="scientific">Planotetraspora kaengkrachanensis</name>
    <dbReference type="NCBI Taxonomy" id="575193"/>
    <lineage>
        <taxon>Bacteria</taxon>
        <taxon>Bacillati</taxon>
        <taxon>Actinomycetota</taxon>
        <taxon>Actinomycetes</taxon>
        <taxon>Streptosporangiales</taxon>
        <taxon>Streptosporangiaceae</taxon>
        <taxon>Planotetraspora</taxon>
    </lineage>
</organism>
<proteinExistence type="predicted"/>
<name>A0A8J3PP55_9ACTN</name>
<gene>
    <name evidence="1" type="ORF">Pka01_04230</name>
</gene>
<dbReference type="AlphaFoldDB" id="A0A8J3PP55"/>
<sequence>MALIGFLGAGLGSPPPTALMVTALADARRSVAARLQFNQPTSEWLAEETRAGGIRENAAVPAVMEMGSRRQPIADAYQLRHPDRIRELTGLLAVLKQA</sequence>
<accession>A0A8J3PP55</accession>
<protein>
    <submittedName>
        <fullName evidence="1">Uncharacterized protein</fullName>
    </submittedName>
</protein>
<evidence type="ECO:0000313" key="2">
    <source>
        <dbReference type="Proteomes" id="UP000630097"/>
    </source>
</evidence>